<protein>
    <submittedName>
        <fullName evidence="1">Uncharacterized protein</fullName>
    </submittedName>
</protein>
<dbReference type="AlphaFoldDB" id="A0A5E4PN86"/>
<sequence>MYWVDFVPSIIRHNIIYVSLNALPRRKYKIIQDMFLQVLKQMQLADAATGDGTTTTESNKITRQEFLKILDRNLKGLARLRSLEWREAKKESIAPY</sequence>
<evidence type="ECO:0000313" key="2">
    <source>
        <dbReference type="Proteomes" id="UP000324832"/>
    </source>
</evidence>
<name>A0A5E4PN86_9NEOP</name>
<keyword evidence="2" id="KW-1185">Reference proteome</keyword>
<evidence type="ECO:0000313" key="1">
    <source>
        <dbReference type="EMBL" id="VVC87488.1"/>
    </source>
</evidence>
<dbReference type="EMBL" id="FZQP02000127">
    <property type="protein sequence ID" value="VVC87488.1"/>
    <property type="molecule type" value="Genomic_DNA"/>
</dbReference>
<proteinExistence type="predicted"/>
<dbReference type="Proteomes" id="UP000324832">
    <property type="component" value="Unassembled WGS sequence"/>
</dbReference>
<organism evidence="1 2">
    <name type="scientific">Leptidea sinapis</name>
    <dbReference type="NCBI Taxonomy" id="189913"/>
    <lineage>
        <taxon>Eukaryota</taxon>
        <taxon>Metazoa</taxon>
        <taxon>Ecdysozoa</taxon>
        <taxon>Arthropoda</taxon>
        <taxon>Hexapoda</taxon>
        <taxon>Insecta</taxon>
        <taxon>Pterygota</taxon>
        <taxon>Neoptera</taxon>
        <taxon>Endopterygota</taxon>
        <taxon>Lepidoptera</taxon>
        <taxon>Glossata</taxon>
        <taxon>Ditrysia</taxon>
        <taxon>Papilionoidea</taxon>
        <taxon>Pieridae</taxon>
        <taxon>Dismorphiinae</taxon>
        <taxon>Leptidea</taxon>
    </lineage>
</organism>
<gene>
    <name evidence="1" type="ORF">LSINAPIS_LOCUS1078</name>
</gene>
<accession>A0A5E4PN86</accession>
<reference evidence="1 2" key="1">
    <citation type="submission" date="2017-07" db="EMBL/GenBank/DDBJ databases">
        <authorList>
            <person name="Talla V."/>
            <person name="Backstrom N."/>
        </authorList>
    </citation>
    <scope>NUCLEOTIDE SEQUENCE [LARGE SCALE GENOMIC DNA]</scope>
</reference>